<dbReference type="AlphaFoldDB" id="A0AAV0Q1X5"/>
<reference evidence="1" key="1">
    <citation type="submission" date="2022-08" db="EMBL/GenBank/DDBJ databases">
        <authorList>
            <person name="Gutierrez-Valencia J."/>
        </authorList>
    </citation>
    <scope>NUCLEOTIDE SEQUENCE</scope>
</reference>
<evidence type="ECO:0000313" key="2">
    <source>
        <dbReference type="Proteomes" id="UP001154282"/>
    </source>
</evidence>
<comment type="caution">
    <text evidence="1">The sequence shown here is derived from an EMBL/GenBank/DDBJ whole genome shotgun (WGS) entry which is preliminary data.</text>
</comment>
<proteinExistence type="predicted"/>
<gene>
    <name evidence="1" type="ORF">LITE_LOCUS41002</name>
</gene>
<dbReference type="EMBL" id="CAMGYJ010000009">
    <property type="protein sequence ID" value="CAI0480567.1"/>
    <property type="molecule type" value="Genomic_DNA"/>
</dbReference>
<feature type="non-terminal residue" evidence="1">
    <location>
        <position position="242"/>
    </location>
</feature>
<evidence type="ECO:0008006" key="3">
    <source>
        <dbReference type="Google" id="ProtNLM"/>
    </source>
</evidence>
<keyword evidence="2" id="KW-1185">Reference proteome</keyword>
<protein>
    <recommendedName>
        <fullName evidence="3">Helitron helicase-like domain-containing protein</fullName>
    </recommendedName>
</protein>
<sequence>MSRRIHLYQKRQGQNYFRDQSGYPSVEVFTVGAPSCVCSFCGASMWYLENVSSTRSAAPLLFSLCCKQGKVRLPRRRDPPEFLKTLLEGSTVIARHFRQFIRGYNGIFCFTSLGGKVDHSINNGAGVYVYSIGGQIYHRIGSLLPPEGTSPKFAQLYIYDTMNETRNRLDFYNQDREANPLRESVVEGLQAMLDENNILVQTFRTTRDRLNEGAIQQAHIRLLPSVCEEGTPSNESKCSDCS</sequence>
<evidence type="ECO:0000313" key="1">
    <source>
        <dbReference type="EMBL" id="CAI0480567.1"/>
    </source>
</evidence>
<dbReference type="PANTHER" id="PTHR45786">
    <property type="entry name" value="DNA BINDING PROTEIN-LIKE"/>
    <property type="match status" value="1"/>
</dbReference>
<dbReference type="Proteomes" id="UP001154282">
    <property type="component" value="Unassembled WGS sequence"/>
</dbReference>
<dbReference type="PANTHER" id="PTHR45786:SF74">
    <property type="entry name" value="ATP-DEPENDENT DNA HELICASE"/>
    <property type="match status" value="1"/>
</dbReference>
<accession>A0AAV0Q1X5</accession>
<name>A0AAV0Q1X5_9ROSI</name>
<organism evidence="1 2">
    <name type="scientific">Linum tenue</name>
    <dbReference type="NCBI Taxonomy" id="586396"/>
    <lineage>
        <taxon>Eukaryota</taxon>
        <taxon>Viridiplantae</taxon>
        <taxon>Streptophyta</taxon>
        <taxon>Embryophyta</taxon>
        <taxon>Tracheophyta</taxon>
        <taxon>Spermatophyta</taxon>
        <taxon>Magnoliopsida</taxon>
        <taxon>eudicotyledons</taxon>
        <taxon>Gunneridae</taxon>
        <taxon>Pentapetalae</taxon>
        <taxon>rosids</taxon>
        <taxon>fabids</taxon>
        <taxon>Malpighiales</taxon>
        <taxon>Linaceae</taxon>
        <taxon>Linum</taxon>
    </lineage>
</organism>